<comment type="caution">
    <text evidence="1">The sequence shown here is derived from an EMBL/GenBank/DDBJ whole genome shotgun (WGS) entry which is preliminary data.</text>
</comment>
<accession>A0A8J2FXG2</accession>
<gene>
    <name evidence="1" type="ORF">MPNT_80087</name>
</gene>
<name>A0A8J2FXG2_9BACT</name>
<dbReference type="AlphaFoldDB" id="A0A8J2FXG2"/>
<organism evidence="1 2">
    <name type="scientific">Candidatus Methylacidithermus pantelleriae</name>
    <dbReference type="NCBI Taxonomy" id="2744239"/>
    <lineage>
        <taxon>Bacteria</taxon>
        <taxon>Pseudomonadati</taxon>
        <taxon>Verrucomicrobiota</taxon>
        <taxon>Methylacidiphilae</taxon>
        <taxon>Methylacidiphilales</taxon>
        <taxon>Methylacidiphilaceae</taxon>
        <taxon>Candidatus Methylacidithermus</taxon>
    </lineage>
</organism>
<dbReference type="EMBL" id="CAJNOB010000070">
    <property type="protein sequence ID" value="CAF0705054.1"/>
    <property type="molecule type" value="Genomic_DNA"/>
</dbReference>
<dbReference type="Proteomes" id="UP000663859">
    <property type="component" value="Unassembled WGS sequence"/>
</dbReference>
<evidence type="ECO:0000313" key="1">
    <source>
        <dbReference type="EMBL" id="CAF0705054.1"/>
    </source>
</evidence>
<protein>
    <submittedName>
        <fullName evidence="1">Uncharacterized protein</fullName>
    </submittedName>
</protein>
<proteinExistence type="predicted"/>
<keyword evidence="2" id="KW-1185">Reference proteome</keyword>
<evidence type="ECO:0000313" key="2">
    <source>
        <dbReference type="Proteomes" id="UP000663859"/>
    </source>
</evidence>
<sequence length="106" mass="11920">MLNTYAVLYGRAQRNLFAQMQASVSPKKLKRAFLTRFDPTAREFHVLRVQARRKDCLEEQTAEPKLIEEAKGWVPGIGKGDLQARAKEAAIKRVAREKGAASHLAD</sequence>
<reference evidence="1" key="1">
    <citation type="submission" date="2021-02" db="EMBL/GenBank/DDBJ databases">
        <authorList>
            <person name="Cremers G."/>
            <person name="Picone N."/>
        </authorList>
    </citation>
    <scope>NUCLEOTIDE SEQUENCE</scope>
    <source>
        <strain evidence="1">PQ17</strain>
    </source>
</reference>